<protein>
    <submittedName>
        <fullName evidence="2">Uncharacterized protein</fullName>
    </submittedName>
</protein>
<dbReference type="RefSeq" id="XP_062720875.1">
    <property type="nucleotide sequence ID" value="XM_062865782.1"/>
</dbReference>
<evidence type="ECO:0000313" key="2">
    <source>
        <dbReference type="EMBL" id="KAK3305095.1"/>
    </source>
</evidence>
<organism evidence="2 3">
    <name type="scientific">Chaetomium strumarium</name>
    <dbReference type="NCBI Taxonomy" id="1170767"/>
    <lineage>
        <taxon>Eukaryota</taxon>
        <taxon>Fungi</taxon>
        <taxon>Dikarya</taxon>
        <taxon>Ascomycota</taxon>
        <taxon>Pezizomycotina</taxon>
        <taxon>Sordariomycetes</taxon>
        <taxon>Sordariomycetidae</taxon>
        <taxon>Sordariales</taxon>
        <taxon>Chaetomiaceae</taxon>
        <taxon>Chaetomium</taxon>
    </lineage>
</organism>
<keyword evidence="3" id="KW-1185">Reference proteome</keyword>
<sequence>MRASSEEKAQWRDKCRRKLAGHIMERVGIAIEPSQVRLITGRDDQYRWRVHPPVGHLFSKQLSEHDVGAFKALCQGLGKTFDAVPRNEEMSITPSIEGGPVRLSSSSAQTSLSSRIDELQELNAELASQISELQERVASAMVTKERLEGEIELVNETNRLLRQEIQKKALEIAYFRDASYRYAEGIRKMIPIIEGLKNTATFTADGCF</sequence>
<reference evidence="2" key="2">
    <citation type="submission" date="2023-06" db="EMBL/GenBank/DDBJ databases">
        <authorList>
            <consortium name="Lawrence Berkeley National Laboratory"/>
            <person name="Mondo S.J."/>
            <person name="Hensen N."/>
            <person name="Bonometti L."/>
            <person name="Westerberg I."/>
            <person name="Brannstrom I.O."/>
            <person name="Guillou S."/>
            <person name="Cros-Aarteil S."/>
            <person name="Calhoun S."/>
            <person name="Haridas S."/>
            <person name="Kuo A."/>
            <person name="Pangilinan J."/>
            <person name="Riley R."/>
            <person name="Labutti K."/>
            <person name="Andreopoulos B."/>
            <person name="Lipzen A."/>
            <person name="Chen C."/>
            <person name="Yanf M."/>
            <person name="Daum C."/>
            <person name="Ng V."/>
            <person name="Clum A."/>
            <person name="Steindorff A."/>
            <person name="Ohm R."/>
            <person name="Martin F."/>
            <person name="Silar P."/>
            <person name="Natvig D."/>
            <person name="Lalanne C."/>
            <person name="Gautier V."/>
            <person name="Ament-Velasquez S.L."/>
            <person name="Kruys A."/>
            <person name="Hutchinson M.I."/>
            <person name="Powell A.J."/>
            <person name="Barry K."/>
            <person name="Miller A.N."/>
            <person name="Grigoriev I.V."/>
            <person name="Debuchy R."/>
            <person name="Gladieux P."/>
            <person name="Thoren M.H."/>
            <person name="Johannesson H."/>
        </authorList>
    </citation>
    <scope>NUCLEOTIDE SEQUENCE</scope>
    <source>
        <strain evidence="2">CBS 333.67</strain>
    </source>
</reference>
<dbReference type="EMBL" id="JAUDZG010000004">
    <property type="protein sequence ID" value="KAK3305095.1"/>
    <property type="molecule type" value="Genomic_DNA"/>
</dbReference>
<keyword evidence="1" id="KW-0175">Coiled coil</keyword>
<reference evidence="2" key="1">
    <citation type="journal article" date="2023" name="Mol. Phylogenet. Evol.">
        <title>Genome-scale phylogeny and comparative genomics of the fungal order Sordariales.</title>
        <authorList>
            <person name="Hensen N."/>
            <person name="Bonometti L."/>
            <person name="Westerberg I."/>
            <person name="Brannstrom I.O."/>
            <person name="Guillou S."/>
            <person name="Cros-Aarteil S."/>
            <person name="Calhoun S."/>
            <person name="Haridas S."/>
            <person name="Kuo A."/>
            <person name="Mondo S."/>
            <person name="Pangilinan J."/>
            <person name="Riley R."/>
            <person name="LaButti K."/>
            <person name="Andreopoulos B."/>
            <person name="Lipzen A."/>
            <person name="Chen C."/>
            <person name="Yan M."/>
            <person name="Daum C."/>
            <person name="Ng V."/>
            <person name="Clum A."/>
            <person name="Steindorff A."/>
            <person name="Ohm R.A."/>
            <person name="Martin F."/>
            <person name="Silar P."/>
            <person name="Natvig D.O."/>
            <person name="Lalanne C."/>
            <person name="Gautier V."/>
            <person name="Ament-Velasquez S.L."/>
            <person name="Kruys A."/>
            <person name="Hutchinson M.I."/>
            <person name="Powell A.J."/>
            <person name="Barry K."/>
            <person name="Miller A.N."/>
            <person name="Grigoriev I.V."/>
            <person name="Debuchy R."/>
            <person name="Gladieux P."/>
            <person name="Hiltunen Thoren M."/>
            <person name="Johannesson H."/>
        </authorList>
    </citation>
    <scope>NUCLEOTIDE SEQUENCE</scope>
    <source>
        <strain evidence="2">CBS 333.67</strain>
    </source>
</reference>
<feature type="coiled-coil region" evidence="1">
    <location>
        <begin position="109"/>
        <end position="164"/>
    </location>
</feature>
<name>A0AAJ0GSG0_9PEZI</name>
<evidence type="ECO:0000256" key="1">
    <source>
        <dbReference type="SAM" id="Coils"/>
    </source>
</evidence>
<dbReference type="AlphaFoldDB" id="A0AAJ0GSG0"/>
<proteinExistence type="predicted"/>
<dbReference type="GeneID" id="87884611"/>
<comment type="caution">
    <text evidence="2">The sequence shown here is derived from an EMBL/GenBank/DDBJ whole genome shotgun (WGS) entry which is preliminary data.</text>
</comment>
<gene>
    <name evidence="2" type="ORF">B0T15DRAFT_433663</name>
</gene>
<accession>A0AAJ0GSG0</accession>
<dbReference type="Proteomes" id="UP001273166">
    <property type="component" value="Unassembled WGS sequence"/>
</dbReference>
<evidence type="ECO:0000313" key="3">
    <source>
        <dbReference type="Proteomes" id="UP001273166"/>
    </source>
</evidence>